<sequence length="322" mass="37587">MLHNFVSGQELYEKLEDYSSSSPDYKDLVNAAIKYFQTCAVMVLQNSVYSENEELREFNSFAIKYLAVPFYLGELYQIVPGEAVQRLPQLKRAKDYLEKFINSMIKLGIMSKQDANAYRTFAVATAENKRTEKIRRFKREKEIQQLIQNYRNLKLKEDANEDKDDDETERKISILLLELNSIKAIDSVVALKQEIEIVEHMSKLMEQNGGKLPPPPKPEPKPIQKPIVITDTRQFIKDNVFKPGFNLPTVSVEQAAEMDYQEMIQREERQKTAQLRKKEKLVKEYGDDDEEMEQLKKDREFDDYKDEHPRGSGNTGTKGYKY</sequence>
<dbReference type="Gene3D" id="1.25.40.540">
    <property type="entry name" value="TAP42-like family"/>
    <property type="match status" value="1"/>
</dbReference>
<proteinExistence type="predicted"/>
<dbReference type="PANTHER" id="PTHR10933:SF9">
    <property type="entry name" value="IMMUNOGLOBULIN-BINDING PROTEIN 1"/>
    <property type="match status" value="1"/>
</dbReference>
<dbReference type="GO" id="GO:0051721">
    <property type="term" value="F:protein phosphatase 2A binding"/>
    <property type="evidence" value="ECO:0007669"/>
    <property type="project" value="TreeGrafter"/>
</dbReference>
<dbReference type="GO" id="GO:0005829">
    <property type="term" value="C:cytosol"/>
    <property type="evidence" value="ECO:0007669"/>
    <property type="project" value="TreeGrafter"/>
</dbReference>
<evidence type="ECO:0000313" key="2">
    <source>
        <dbReference type="EMBL" id="NDV33653.1"/>
    </source>
</evidence>
<evidence type="ECO:0008006" key="3">
    <source>
        <dbReference type="Google" id="ProtNLM"/>
    </source>
</evidence>
<dbReference type="AlphaFoldDB" id="A0A6B2L9C4"/>
<evidence type="ECO:0000256" key="1">
    <source>
        <dbReference type="SAM" id="MobiDB-lite"/>
    </source>
</evidence>
<organism evidence="2">
    <name type="scientific">Arcella intermedia</name>
    <dbReference type="NCBI Taxonomy" id="1963864"/>
    <lineage>
        <taxon>Eukaryota</taxon>
        <taxon>Amoebozoa</taxon>
        <taxon>Tubulinea</taxon>
        <taxon>Elardia</taxon>
        <taxon>Arcellinida</taxon>
        <taxon>Sphaerothecina</taxon>
        <taxon>Arcellidae</taxon>
        <taxon>Arcella</taxon>
    </lineage>
</organism>
<dbReference type="InterPro" id="IPR038511">
    <property type="entry name" value="TAP42/TAP46-like_sf"/>
</dbReference>
<reference evidence="2" key="1">
    <citation type="journal article" date="2020" name="J. Eukaryot. Microbiol.">
        <title>De novo Sequencing, Assembly and Annotation of the Transcriptome for the Free-Living Testate Amoeba Arcella intermedia.</title>
        <authorList>
            <person name="Ribeiro G.M."/>
            <person name="Porfirio-Sousa A.L."/>
            <person name="Maurer-Alcala X.X."/>
            <person name="Katz L.A."/>
            <person name="Lahr D.J.G."/>
        </authorList>
    </citation>
    <scope>NUCLEOTIDE SEQUENCE</scope>
</reference>
<feature type="compositionally biased region" description="Basic and acidic residues" evidence="1">
    <location>
        <begin position="293"/>
        <end position="310"/>
    </location>
</feature>
<protein>
    <recommendedName>
        <fullName evidence="3">TAP42-like family protein</fullName>
    </recommendedName>
</protein>
<dbReference type="GO" id="GO:0009966">
    <property type="term" value="P:regulation of signal transduction"/>
    <property type="evidence" value="ECO:0007669"/>
    <property type="project" value="InterPro"/>
</dbReference>
<dbReference type="GO" id="GO:0035303">
    <property type="term" value="P:regulation of dephosphorylation"/>
    <property type="evidence" value="ECO:0007669"/>
    <property type="project" value="TreeGrafter"/>
</dbReference>
<dbReference type="EMBL" id="GIBP01004684">
    <property type="protein sequence ID" value="NDV33653.1"/>
    <property type="molecule type" value="Transcribed_RNA"/>
</dbReference>
<dbReference type="InterPro" id="IPR007304">
    <property type="entry name" value="TAP46-like"/>
</dbReference>
<feature type="region of interest" description="Disordered" evidence="1">
    <location>
        <begin position="281"/>
        <end position="322"/>
    </location>
</feature>
<dbReference type="Pfam" id="PF04177">
    <property type="entry name" value="TAP42"/>
    <property type="match status" value="1"/>
</dbReference>
<name>A0A6B2L9C4_9EUKA</name>
<accession>A0A6B2L9C4</accession>
<dbReference type="PANTHER" id="PTHR10933">
    <property type="entry name" value="IMMUNOGLOBULIN-BINDING PROTEIN 1"/>
    <property type="match status" value="1"/>
</dbReference>